<dbReference type="InterPro" id="IPR050903">
    <property type="entry name" value="Bact_Chemotaxis_MeTrfase"/>
</dbReference>
<dbReference type="AlphaFoldDB" id="A0A0F9MTQ2"/>
<proteinExistence type="predicted"/>
<dbReference type="InterPro" id="IPR000780">
    <property type="entry name" value="CheR_MeTrfase"/>
</dbReference>
<evidence type="ECO:0000313" key="2">
    <source>
        <dbReference type="EMBL" id="KKM72612.1"/>
    </source>
</evidence>
<accession>A0A0F9MTQ2</accession>
<dbReference type="InterPro" id="IPR022642">
    <property type="entry name" value="CheR_C"/>
</dbReference>
<dbReference type="Gene3D" id="3.40.50.150">
    <property type="entry name" value="Vaccinia Virus protein VP39"/>
    <property type="match status" value="1"/>
</dbReference>
<gene>
    <name evidence="2" type="ORF">LCGC14_1418810</name>
</gene>
<comment type="caution">
    <text evidence="2">The sequence shown here is derived from an EMBL/GenBank/DDBJ whole genome shotgun (WGS) entry which is preliminary data.</text>
</comment>
<feature type="domain" description="CheR-type methyltransferase" evidence="1">
    <location>
        <begin position="1"/>
        <end position="204"/>
    </location>
</feature>
<reference evidence="2" key="1">
    <citation type="journal article" date="2015" name="Nature">
        <title>Complex archaea that bridge the gap between prokaryotes and eukaryotes.</title>
        <authorList>
            <person name="Spang A."/>
            <person name="Saw J.H."/>
            <person name="Jorgensen S.L."/>
            <person name="Zaremba-Niedzwiedzka K."/>
            <person name="Martijn J."/>
            <person name="Lind A.E."/>
            <person name="van Eijk R."/>
            <person name="Schleper C."/>
            <person name="Guy L."/>
            <person name="Ettema T.J."/>
        </authorList>
    </citation>
    <scope>NUCLEOTIDE SEQUENCE</scope>
</reference>
<dbReference type="PROSITE" id="PS50123">
    <property type="entry name" value="CHER"/>
    <property type="match status" value="1"/>
</dbReference>
<sequence length="204" mass="24096">MESKRFLEIINGSNSSFLTNYSQFKYIKALLKKHKKKYIHIWSFPCASGEEPFSLAMYFDQLKKSIGNSPKFKIYTSRFNHNTFEKARKGIYKEKTILEIPQIYKKTYFKEIPMASANGAEYSISRDIINSVEFFEEDIIKDHSKLPKFDIIVCRNFLFSVKEIFKNRLLEIFKDHLIDMGLLIIGISEMIMNKDNIFKLVDLR</sequence>
<dbReference type="GO" id="GO:0008757">
    <property type="term" value="F:S-adenosylmethionine-dependent methyltransferase activity"/>
    <property type="evidence" value="ECO:0007669"/>
    <property type="project" value="InterPro"/>
</dbReference>
<dbReference type="SMART" id="SM00138">
    <property type="entry name" value="MeTrc"/>
    <property type="match status" value="1"/>
</dbReference>
<protein>
    <recommendedName>
        <fullName evidence="1">CheR-type methyltransferase domain-containing protein</fullName>
    </recommendedName>
</protein>
<feature type="non-terminal residue" evidence="2">
    <location>
        <position position="204"/>
    </location>
</feature>
<dbReference type="InterPro" id="IPR029063">
    <property type="entry name" value="SAM-dependent_MTases_sf"/>
</dbReference>
<dbReference type="Pfam" id="PF01739">
    <property type="entry name" value="CheR"/>
    <property type="match status" value="1"/>
</dbReference>
<dbReference type="SUPFAM" id="SSF53335">
    <property type="entry name" value="S-adenosyl-L-methionine-dependent methyltransferases"/>
    <property type="match status" value="1"/>
</dbReference>
<organism evidence="2">
    <name type="scientific">marine sediment metagenome</name>
    <dbReference type="NCBI Taxonomy" id="412755"/>
    <lineage>
        <taxon>unclassified sequences</taxon>
        <taxon>metagenomes</taxon>
        <taxon>ecological metagenomes</taxon>
    </lineage>
</organism>
<dbReference type="PANTHER" id="PTHR24422:SF10">
    <property type="entry name" value="CHEMOTAXIS PROTEIN METHYLTRANSFERASE 2"/>
    <property type="match status" value="1"/>
</dbReference>
<dbReference type="PANTHER" id="PTHR24422">
    <property type="entry name" value="CHEMOTAXIS PROTEIN METHYLTRANSFERASE"/>
    <property type="match status" value="1"/>
</dbReference>
<name>A0A0F9MTQ2_9ZZZZ</name>
<dbReference type="PRINTS" id="PR00996">
    <property type="entry name" value="CHERMTFRASE"/>
</dbReference>
<dbReference type="EMBL" id="LAZR01009438">
    <property type="protein sequence ID" value="KKM72612.1"/>
    <property type="molecule type" value="Genomic_DNA"/>
</dbReference>
<evidence type="ECO:0000259" key="1">
    <source>
        <dbReference type="PROSITE" id="PS50123"/>
    </source>
</evidence>